<dbReference type="HOGENOM" id="CLU_656782_0_0_5"/>
<evidence type="ECO:0000313" key="2">
    <source>
        <dbReference type="Proteomes" id="UP000006833"/>
    </source>
</evidence>
<dbReference type="RefSeq" id="WP_012178279.1">
    <property type="nucleotide sequence ID" value="NC_009952.1"/>
</dbReference>
<protein>
    <recommendedName>
        <fullName evidence="3">Exo-alpha-sialidase</fullName>
    </recommendedName>
</protein>
<dbReference type="eggNOG" id="ENOG503408X">
    <property type="taxonomic scope" value="Bacteria"/>
</dbReference>
<name>A8LKY5_DINSH</name>
<reference evidence="2" key="1">
    <citation type="journal article" date="2010" name="ISME J.">
        <title>The complete genome sequence of the algal symbiont Dinoroseobacter shibae: a hitchhiker's guide to life in the sea.</title>
        <authorList>
            <person name="Wagner-Dobler I."/>
            <person name="Ballhausen B."/>
            <person name="Berger M."/>
            <person name="Brinkhoff T."/>
            <person name="Buchholz I."/>
            <person name="Bunk B."/>
            <person name="Cypionka H."/>
            <person name="Daniel R."/>
            <person name="Drepper T."/>
            <person name="Gerdts G."/>
            <person name="Hahnke S."/>
            <person name="Han C."/>
            <person name="Jahn D."/>
            <person name="Kalhoefer D."/>
            <person name="Kiss H."/>
            <person name="Klenk H.P."/>
            <person name="Kyrpides N."/>
            <person name="Liebl W."/>
            <person name="Liesegang H."/>
            <person name="Meincke L."/>
            <person name="Pati A."/>
            <person name="Petersen J."/>
            <person name="Piekarski T."/>
            <person name="Pommerenke C."/>
            <person name="Pradella S."/>
            <person name="Pukall R."/>
            <person name="Rabus R."/>
            <person name="Stackebrandt E."/>
            <person name="Thole S."/>
            <person name="Thompson L."/>
            <person name="Tielen P."/>
            <person name="Tomasch J."/>
            <person name="von Jan M."/>
            <person name="Wanphrut N."/>
            <person name="Wichels A."/>
            <person name="Zech H."/>
            <person name="Simon M."/>
        </authorList>
    </citation>
    <scope>NUCLEOTIDE SEQUENCE [LARGE SCALE GENOMIC DNA]</scope>
    <source>
        <strain evidence="2">DSM 16493 / NCIMB 14021 / DFL 12</strain>
    </source>
</reference>
<keyword evidence="2" id="KW-1185">Reference proteome</keyword>
<accession>A8LKY5</accession>
<gene>
    <name evidence="1" type="ordered locus">Dshi_1607</name>
</gene>
<evidence type="ECO:0008006" key="3">
    <source>
        <dbReference type="Google" id="ProtNLM"/>
    </source>
</evidence>
<dbReference type="SUPFAM" id="SSF50939">
    <property type="entry name" value="Sialidases"/>
    <property type="match status" value="1"/>
</dbReference>
<dbReference type="InterPro" id="IPR036278">
    <property type="entry name" value="Sialidase_sf"/>
</dbReference>
<dbReference type="Proteomes" id="UP000006833">
    <property type="component" value="Chromosome"/>
</dbReference>
<organism evidence="1 2">
    <name type="scientific">Dinoroseobacter shibae (strain DSM 16493 / NCIMB 14021 / DFL 12)</name>
    <dbReference type="NCBI Taxonomy" id="398580"/>
    <lineage>
        <taxon>Bacteria</taxon>
        <taxon>Pseudomonadati</taxon>
        <taxon>Pseudomonadota</taxon>
        <taxon>Alphaproteobacteria</taxon>
        <taxon>Rhodobacterales</taxon>
        <taxon>Roseobacteraceae</taxon>
        <taxon>Dinoroseobacter</taxon>
    </lineage>
</organism>
<dbReference type="EMBL" id="CP000830">
    <property type="protein sequence ID" value="ABV93349.1"/>
    <property type="molecule type" value="Genomic_DNA"/>
</dbReference>
<dbReference type="AlphaFoldDB" id="A8LKY5"/>
<proteinExistence type="predicted"/>
<evidence type="ECO:0000313" key="1">
    <source>
        <dbReference type="EMBL" id="ABV93349.1"/>
    </source>
</evidence>
<dbReference type="KEGG" id="dsh:Dshi_1607"/>
<sequence length="418" mass="46000">MQSLVSHWLGFWGWEARAITVSRMQDKIVETPDGAFHVVLNAGRFSGLTLFTSVDNGGTWDRSFQFENSDLFSTAHLDLLEDGRTLTVSYQGANREVFYQTLSYDAHLANWSALTAPVTVFEAGQSARVSLPNHVMGVDGLLYTLAVGDAFFVPEINIAMSADEGMTWETSDIQLFGNLLVSVRGISTPDVTGAIVATDNSLAWYDATDPDAPLVEISENGSFAVLASHYSLTVVEDDIYLANITTEDLPQVELFVFEGATRAWRELEVQNTFAAEAYVQISSNPQGHLYLTFDDFGDSTLRVLESLDGGLTWEIEAEIEVEDRVFPALTRMAAPEYFTEDLVVFQMVQPREGSDFYGVSAVTVDVDADGSVLLEGLRPAREPVRDHMSTSPHPWVPGEHLDGVGSLFERSVAEDTLL</sequence>
<dbReference type="OrthoDB" id="7889087at2"/>